<dbReference type="CDD" id="cd14543">
    <property type="entry name" value="PTPc-N9"/>
    <property type="match status" value="1"/>
</dbReference>
<feature type="domain" description="CRAL-TRIO" evidence="4">
    <location>
        <begin position="1"/>
        <end position="139"/>
    </location>
</feature>
<gene>
    <name evidence="6" type="primary">LOC100375397</name>
</gene>
<dbReference type="PANTHER" id="PTHR19134:SF534">
    <property type="entry name" value="LD27988P"/>
    <property type="match status" value="1"/>
</dbReference>
<dbReference type="InterPro" id="IPR000387">
    <property type="entry name" value="Tyr_Pase_dom"/>
</dbReference>
<dbReference type="Gene3D" id="3.40.525.10">
    <property type="entry name" value="CRAL-TRIO lipid binding domain"/>
    <property type="match status" value="1"/>
</dbReference>
<dbReference type="SMART" id="SM00404">
    <property type="entry name" value="PTPc_motif"/>
    <property type="match status" value="1"/>
</dbReference>
<dbReference type="PROSITE" id="PS50055">
    <property type="entry name" value="TYR_PHOSPHATASE_PTP"/>
    <property type="match status" value="1"/>
</dbReference>
<organism evidence="5 6">
    <name type="scientific">Saccoglossus kowalevskii</name>
    <name type="common">Acorn worm</name>
    <dbReference type="NCBI Taxonomy" id="10224"/>
    <lineage>
        <taxon>Eukaryota</taxon>
        <taxon>Metazoa</taxon>
        <taxon>Hemichordata</taxon>
        <taxon>Enteropneusta</taxon>
        <taxon>Harrimaniidae</taxon>
        <taxon>Saccoglossus</taxon>
    </lineage>
</organism>
<dbReference type="RefSeq" id="XP_002740569.2">
    <property type="nucleotide sequence ID" value="XM_002740523.2"/>
</dbReference>
<proteinExistence type="predicted"/>
<dbReference type="PROSITE" id="PS00383">
    <property type="entry name" value="TYR_PHOSPHATASE_1"/>
    <property type="match status" value="1"/>
</dbReference>
<dbReference type="CDD" id="cd00170">
    <property type="entry name" value="SEC14"/>
    <property type="match status" value="1"/>
</dbReference>
<evidence type="ECO:0000256" key="1">
    <source>
        <dbReference type="SAM" id="MobiDB-lite"/>
    </source>
</evidence>
<protein>
    <submittedName>
        <fullName evidence="6">Tyrosine-protein phosphatase non-receptor type 9-like</fullName>
    </submittedName>
</protein>
<feature type="region of interest" description="Disordered" evidence="1">
    <location>
        <begin position="219"/>
        <end position="264"/>
    </location>
</feature>
<dbReference type="InterPro" id="IPR003595">
    <property type="entry name" value="Tyr_Pase_cat"/>
</dbReference>
<keyword evidence="5" id="KW-1185">Reference proteome</keyword>
<evidence type="ECO:0000259" key="4">
    <source>
        <dbReference type="PROSITE" id="PS50191"/>
    </source>
</evidence>
<dbReference type="Proteomes" id="UP000694865">
    <property type="component" value="Unplaced"/>
</dbReference>
<reference evidence="6" key="1">
    <citation type="submission" date="2025-08" db="UniProtKB">
        <authorList>
            <consortium name="RefSeq"/>
        </authorList>
    </citation>
    <scope>IDENTIFICATION</scope>
    <source>
        <tissue evidence="6">Testes</tissue>
    </source>
</reference>
<dbReference type="Pfam" id="PF00102">
    <property type="entry name" value="Y_phosphatase"/>
    <property type="match status" value="1"/>
</dbReference>
<evidence type="ECO:0000313" key="6">
    <source>
        <dbReference type="RefSeq" id="XP_002740569.2"/>
    </source>
</evidence>
<feature type="domain" description="Tyrosine-protein phosphatase" evidence="2">
    <location>
        <begin position="291"/>
        <end position="562"/>
    </location>
</feature>
<dbReference type="SMART" id="SM00194">
    <property type="entry name" value="PTPc"/>
    <property type="match status" value="1"/>
</dbReference>
<evidence type="ECO:0000313" key="5">
    <source>
        <dbReference type="Proteomes" id="UP000694865"/>
    </source>
</evidence>
<accession>A0ABM0GZ28</accession>
<dbReference type="SUPFAM" id="SSF52087">
    <property type="entry name" value="CRAL/TRIO domain"/>
    <property type="match status" value="1"/>
</dbReference>
<dbReference type="InterPro" id="IPR016130">
    <property type="entry name" value="Tyr_Pase_AS"/>
</dbReference>
<dbReference type="InterPro" id="IPR050348">
    <property type="entry name" value="Protein-Tyr_Phosphatase"/>
</dbReference>
<evidence type="ECO:0000259" key="2">
    <source>
        <dbReference type="PROSITE" id="PS50055"/>
    </source>
</evidence>
<dbReference type="PROSITE" id="PS50191">
    <property type="entry name" value="CRAL_TRIO"/>
    <property type="match status" value="1"/>
</dbReference>
<dbReference type="Gene3D" id="3.90.190.10">
    <property type="entry name" value="Protein tyrosine phosphatase superfamily"/>
    <property type="match status" value="1"/>
</dbReference>
<sequence length="586" mass="66248">MGAAIALFTAKLHLPHETTKQNVLKSVLYQLDQALEDKITQRNGMVFVFDMTGSTYSNFDYELSQKILDLLKGGYPARLKKVIIVTAPLWFRAPFKILRLFVREKLRDRVVLTNITDLPQVLPKESLPKQMNGPVSVDHKDWLSSCYNTYKNKESREMEDLSADNRALIANERAALAAARVVSAYSDESPPEIRHSRVLESEKNHKELVNTAVRNDADPLLADSCDEPSATTTAEIHTVPDPSYPHVPPPPVPRKLKPGVPSDEPIHKPESGGMTVDMLINHLQSVKKSGIYKEYAKIRLEPPTGTFQASRLKVNAVKNRYTDVPSYDHTRVPLNFINGDPNSDYINANYMDGYKQKNAFIAAQGPLPKTFADYWRMIWEQTVLVIVMTTRTVERGRLKCGQYWPNEENSTEVYGDVSVINKMIEKKNDYTISTLQMRNSKTDEVRDVTHFQFTSWPDFGVPSSAAAMLDFLSEVRSYQARNLKSLGDQWQGHTLGPPILVHCSAGIGRTGTFCTLDISLARLNDIGTIDVKTTVQRMRTQRAFTIQTPDQYEFCHFAVIEYAQRQGIVGEIDFVNYDDTEDSDSD</sequence>
<feature type="compositionally biased region" description="Pro residues" evidence="1">
    <location>
        <begin position="242"/>
        <end position="253"/>
    </location>
</feature>
<name>A0ABM0GZ28_SACKO</name>
<dbReference type="InterPro" id="IPR036865">
    <property type="entry name" value="CRAL-TRIO_dom_sf"/>
</dbReference>
<evidence type="ECO:0000259" key="3">
    <source>
        <dbReference type="PROSITE" id="PS50056"/>
    </source>
</evidence>
<dbReference type="GeneID" id="100375397"/>
<dbReference type="InterPro" id="IPR001251">
    <property type="entry name" value="CRAL-TRIO_dom"/>
</dbReference>
<dbReference type="PROSITE" id="PS50056">
    <property type="entry name" value="TYR_PHOSPHATASE_2"/>
    <property type="match status" value="1"/>
</dbReference>
<dbReference type="InterPro" id="IPR000242">
    <property type="entry name" value="PTP_cat"/>
</dbReference>
<dbReference type="SUPFAM" id="SSF52799">
    <property type="entry name" value="(Phosphotyrosine protein) phosphatases II"/>
    <property type="match status" value="1"/>
</dbReference>
<dbReference type="SMART" id="SM00516">
    <property type="entry name" value="SEC14"/>
    <property type="match status" value="1"/>
</dbReference>
<dbReference type="Pfam" id="PF00650">
    <property type="entry name" value="CRAL_TRIO"/>
    <property type="match status" value="1"/>
</dbReference>
<dbReference type="InterPro" id="IPR029021">
    <property type="entry name" value="Prot-tyrosine_phosphatase-like"/>
</dbReference>
<feature type="domain" description="Tyrosine specific protein phosphatases" evidence="3">
    <location>
        <begin position="469"/>
        <end position="553"/>
    </location>
</feature>
<dbReference type="PRINTS" id="PR00700">
    <property type="entry name" value="PRTYPHPHTASE"/>
</dbReference>
<dbReference type="PANTHER" id="PTHR19134">
    <property type="entry name" value="RECEPTOR-TYPE TYROSINE-PROTEIN PHOSPHATASE"/>
    <property type="match status" value="1"/>
</dbReference>